<evidence type="ECO:0000256" key="2">
    <source>
        <dbReference type="ARBA" id="ARBA00010992"/>
    </source>
</evidence>
<dbReference type="GO" id="GO:0016020">
    <property type="term" value="C:membrane"/>
    <property type="evidence" value="ECO:0007669"/>
    <property type="project" value="UniProtKB-SubCell"/>
</dbReference>
<dbReference type="PRINTS" id="PR00171">
    <property type="entry name" value="SUGRTRNSPORT"/>
</dbReference>
<dbReference type="InterPro" id="IPR050360">
    <property type="entry name" value="MFS_Sugar_Transporters"/>
</dbReference>
<dbReference type="PROSITE" id="PS00217">
    <property type="entry name" value="SUGAR_TRANSPORT_2"/>
    <property type="match status" value="1"/>
</dbReference>
<sequence>MAWKLRKNSASRRNKLFKVAEQQKLYLERFGVPEPFVKGIITAMMPIGSMFGALWSWYLVKAMTAKWALVYVCCIWNFGCILQVALPLNSMLYIARFIAGMGAGVISAVVPVYLAEVAPWKTRGRIIGIYQLGIAWGVCAQYLIQYAAVRFSHRHKDFSDRQDFALRLSFGIQLVPGVTFLLGLLILPHSPRCYAMHGLWGSAVGLIADIHAKGDMNHPEVMAQYREMDEELRIERERGSPSFRMLLRKPLAKRLLLGMSVQAWSQLCGINIMMYHVLYVLAGAGAASPFVMASVQYLLSYVCTVPAIYLVDRVGRRRAMLAGSFVMMTCLLFTGFLQQYNGQPSVGESISGNFHLSWMINRNKHVTSAIISFSCIFVTAFALTWGPISWIYPAEIFPTQIRARAVALCTASRWGCNVAVALAVPHLFNGLALMHIYYAAYETKGYTLEEMHEAFDSRLPPWKFRQGESRVEALALRIRQQQRQQQRAIAAYFFSSFSDEEPPPLWGNRLAAMDWG</sequence>
<gene>
    <name evidence="9" type="ORF">M441DRAFT_66347</name>
</gene>
<keyword evidence="10" id="KW-1185">Reference proteome</keyword>
<reference evidence="9 10" key="1">
    <citation type="submission" date="2016-07" db="EMBL/GenBank/DDBJ databases">
        <title>Multiple horizontal gene transfer events from other fungi enriched the ability of initially mycotrophic Trichoderma (Ascomycota) to feed on dead plant biomass.</title>
        <authorList>
            <consortium name="DOE Joint Genome Institute"/>
            <person name="Aerts A."/>
            <person name="Atanasova L."/>
            <person name="Chenthamara K."/>
            <person name="Zhang J."/>
            <person name="Grujic M."/>
            <person name="Henrissat B."/>
            <person name="Kuo A."/>
            <person name="Salamov A."/>
            <person name="Lipzen A."/>
            <person name="Labutti K."/>
            <person name="Barry K."/>
            <person name="Miao Y."/>
            <person name="Rahimi M.J."/>
            <person name="Shen Q."/>
            <person name="Grigoriev I.V."/>
            <person name="Kubicek C.P."/>
            <person name="Druzhinina I.S."/>
        </authorList>
    </citation>
    <scope>NUCLEOTIDE SEQUENCE [LARGE SCALE GENOMIC DNA]</scope>
    <source>
        <strain evidence="9 10">CBS 433.97</strain>
    </source>
</reference>
<dbReference type="OrthoDB" id="4899230at2759"/>
<dbReference type="PROSITE" id="PS00216">
    <property type="entry name" value="SUGAR_TRANSPORT_1"/>
    <property type="match status" value="1"/>
</dbReference>
<dbReference type="GO" id="GO:0005351">
    <property type="term" value="F:carbohydrate:proton symporter activity"/>
    <property type="evidence" value="ECO:0007669"/>
    <property type="project" value="TreeGrafter"/>
</dbReference>
<name>A0A2T3ZIG6_TRIA4</name>
<dbReference type="EMBL" id="KZ679258">
    <property type="protein sequence ID" value="PTB44604.1"/>
    <property type="molecule type" value="Genomic_DNA"/>
</dbReference>
<keyword evidence="6 7" id="KW-0472">Membrane</keyword>
<evidence type="ECO:0000256" key="3">
    <source>
        <dbReference type="ARBA" id="ARBA00022448"/>
    </source>
</evidence>
<feature type="transmembrane region" description="Helical" evidence="7">
    <location>
        <begin position="36"/>
        <end position="60"/>
    </location>
</feature>
<dbReference type="Gene3D" id="1.20.1250.20">
    <property type="entry name" value="MFS general substrate transporter like domains"/>
    <property type="match status" value="1"/>
</dbReference>
<evidence type="ECO:0000313" key="10">
    <source>
        <dbReference type="Proteomes" id="UP000240493"/>
    </source>
</evidence>
<evidence type="ECO:0000259" key="8">
    <source>
        <dbReference type="PROSITE" id="PS50850"/>
    </source>
</evidence>
<dbReference type="Pfam" id="PF00083">
    <property type="entry name" value="Sugar_tr"/>
    <property type="match status" value="1"/>
</dbReference>
<evidence type="ECO:0000256" key="5">
    <source>
        <dbReference type="ARBA" id="ARBA00022989"/>
    </source>
</evidence>
<accession>A0A2T3ZIG6</accession>
<evidence type="ECO:0000256" key="6">
    <source>
        <dbReference type="ARBA" id="ARBA00023136"/>
    </source>
</evidence>
<keyword evidence="5 7" id="KW-1133">Transmembrane helix</keyword>
<evidence type="ECO:0000313" key="9">
    <source>
        <dbReference type="EMBL" id="PTB44604.1"/>
    </source>
</evidence>
<dbReference type="Proteomes" id="UP000240493">
    <property type="component" value="Unassembled WGS sequence"/>
</dbReference>
<dbReference type="STRING" id="1042311.A0A2T3ZIG6"/>
<dbReference type="PROSITE" id="PS50850">
    <property type="entry name" value="MFS"/>
    <property type="match status" value="1"/>
</dbReference>
<feature type="transmembrane region" description="Helical" evidence="7">
    <location>
        <begin position="318"/>
        <end position="337"/>
    </location>
</feature>
<dbReference type="InterPro" id="IPR005829">
    <property type="entry name" value="Sugar_transporter_CS"/>
</dbReference>
<keyword evidence="3" id="KW-0813">Transport</keyword>
<feature type="transmembrane region" description="Helical" evidence="7">
    <location>
        <begin position="369"/>
        <end position="392"/>
    </location>
</feature>
<dbReference type="InterPro" id="IPR005828">
    <property type="entry name" value="MFS_sugar_transport-like"/>
</dbReference>
<feature type="transmembrane region" description="Helical" evidence="7">
    <location>
        <begin position="164"/>
        <end position="187"/>
    </location>
</feature>
<organism evidence="9 10">
    <name type="scientific">Trichoderma asperellum (strain ATCC 204424 / CBS 433.97 / NBRC 101777)</name>
    <dbReference type="NCBI Taxonomy" id="1042311"/>
    <lineage>
        <taxon>Eukaryota</taxon>
        <taxon>Fungi</taxon>
        <taxon>Dikarya</taxon>
        <taxon>Ascomycota</taxon>
        <taxon>Pezizomycotina</taxon>
        <taxon>Sordariomycetes</taxon>
        <taxon>Hypocreomycetidae</taxon>
        <taxon>Hypocreales</taxon>
        <taxon>Hypocreaceae</taxon>
        <taxon>Trichoderma</taxon>
    </lineage>
</organism>
<comment type="similarity">
    <text evidence="2">Belongs to the major facilitator superfamily. Sugar transporter (TC 2.A.1.1) family.</text>
</comment>
<dbReference type="InterPro" id="IPR036259">
    <property type="entry name" value="MFS_trans_sf"/>
</dbReference>
<dbReference type="SUPFAM" id="SSF103473">
    <property type="entry name" value="MFS general substrate transporter"/>
    <property type="match status" value="1"/>
</dbReference>
<feature type="transmembrane region" description="Helical" evidence="7">
    <location>
        <begin position="67"/>
        <end position="86"/>
    </location>
</feature>
<dbReference type="InterPro" id="IPR003663">
    <property type="entry name" value="Sugar/inositol_transpt"/>
</dbReference>
<protein>
    <recommendedName>
        <fullName evidence="8">Major facilitator superfamily (MFS) profile domain-containing protein</fullName>
    </recommendedName>
</protein>
<dbReference type="PANTHER" id="PTHR48022">
    <property type="entry name" value="PLASTIDIC GLUCOSE TRANSPORTER 4"/>
    <property type="match status" value="1"/>
</dbReference>
<dbReference type="AlphaFoldDB" id="A0A2T3ZIG6"/>
<evidence type="ECO:0000256" key="7">
    <source>
        <dbReference type="SAM" id="Phobius"/>
    </source>
</evidence>
<dbReference type="InterPro" id="IPR020846">
    <property type="entry name" value="MFS_dom"/>
</dbReference>
<evidence type="ECO:0000256" key="1">
    <source>
        <dbReference type="ARBA" id="ARBA00004141"/>
    </source>
</evidence>
<feature type="transmembrane region" description="Helical" evidence="7">
    <location>
        <begin position="92"/>
        <end position="114"/>
    </location>
</feature>
<proteinExistence type="inferred from homology"/>
<feature type="domain" description="Major facilitator superfamily (MFS) profile" evidence="8">
    <location>
        <begin position="1"/>
        <end position="516"/>
    </location>
</feature>
<evidence type="ECO:0000256" key="4">
    <source>
        <dbReference type="ARBA" id="ARBA00022692"/>
    </source>
</evidence>
<comment type="subcellular location">
    <subcellularLocation>
        <location evidence="1">Membrane</location>
        <topology evidence="1">Multi-pass membrane protein</topology>
    </subcellularLocation>
</comment>
<feature type="transmembrane region" description="Helical" evidence="7">
    <location>
        <begin position="126"/>
        <end position="144"/>
    </location>
</feature>
<dbReference type="PANTHER" id="PTHR48022:SF35">
    <property type="entry name" value="MAJOR FACILITATOR SUPERFAMILY (MFS) PROFILE DOMAIN-CONTAINING PROTEIN"/>
    <property type="match status" value="1"/>
</dbReference>
<keyword evidence="4 7" id="KW-0812">Transmembrane</keyword>